<protein>
    <submittedName>
        <fullName evidence="1">Uncharacterized protein</fullName>
    </submittedName>
</protein>
<comment type="caution">
    <text evidence="1">The sequence shown here is derived from an EMBL/GenBank/DDBJ whole genome shotgun (WGS) entry which is preliminary data.</text>
</comment>
<evidence type="ECO:0000313" key="1">
    <source>
        <dbReference type="EMBL" id="MPC76214.1"/>
    </source>
</evidence>
<sequence>MTGRVPKNVIAVNTVKMLLICYWNLKNTNKTRVTHQDFFLRPQR</sequence>
<gene>
    <name evidence="1" type="ORF">E2C01_070621</name>
</gene>
<accession>A0A5B7I5X3</accession>
<organism evidence="1 2">
    <name type="scientific">Portunus trituberculatus</name>
    <name type="common">Swimming crab</name>
    <name type="synonym">Neptunus trituberculatus</name>
    <dbReference type="NCBI Taxonomy" id="210409"/>
    <lineage>
        <taxon>Eukaryota</taxon>
        <taxon>Metazoa</taxon>
        <taxon>Ecdysozoa</taxon>
        <taxon>Arthropoda</taxon>
        <taxon>Crustacea</taxon>
        <taxon>Multicrustacea</taxon>
        <taxon>Malacostraca</taxon>
        <taxon>Eumalacostraca</taxon>
        <taxon>Eucarida</taxon>
        <taxon>Decapoda</taxon>
        <taxon>Pleocyemata</taxon>
        <taxon>Brachyura</taxon>
        <taxon>Eubrachyura</taxon>
        <taxon>Portunoidea</taxon>
        <taxon>Portunidae</taxon>
        <taxon>Portuninae</taxon>
        <taxon>Portunus</taxon>
    </lineage>
</organism>
<proteinExistence type="predicted"/>
<name>A0A5B7I5X3_PORTR</name>
<dbReference type="Proteomes" id="UP000324222">
    <property type="component" value="Unassembled WGS sequence"/>
</dbReference>
<evidence type="ECO:0000313" key="2">
    <source>
        <dbReference type="Proteomes" id="UP000324222"/>
    </source>
</evidence>
<keyword evidence="2" id="KW-1185">Reference proteome</keyword>
<dbReference type="AlphaFoldDB" id="A0A5B7I5X3"/>
<dbReference type="EMBL" id="VSRR010042860">
    <property type="protein sequence ID" value="MPC76214.1"/>
    <property type="molecule type" value="Genomic_DNA"/>
</dbReference>
<reference evidence="1 2" key="1">
    <citation type="submission" date="2019-05" db="EMBL/GenBank/DDBJ databases">
        <title>Another draft genome of Portunus trituberculatus and its Hox gene families provides insights of decapod evolution.</title>
        <authorList>
            <person name="Jeong J.-H."/>
            <person name="Song I."/>
            <person name="Kim S."/>
            <person name="Choi T."/>
            <person name="Kim D."/>
            <person name="Ryu S."/>
            <person name="Kim W."/>
        </authorList>
    </citation>
    <scope>NUCLEOTIDE SEQUENCE [LARGE SCALE GENOMIC DNA]</scope>
    <source>
        <tissue evidence="1">Muscle</tissue>
    </source>
</reference>